<reference evidence="2 3" key="1">
    <citation type="submission" date="2018-06" db="EMBL/GenBank/DDBJ databases">
        <title>Genomic Encyclopedia of Type Strains, Phase IV (KMG-IV): sequencing the most valuable type-strain genomes for metagenomic binning, comparative biology and taxonomic classification.</title>
        <authorList>
            <person name="Goeker M."/>
        </authorList>
    </citation>
    <scope>NUCLEOTIDE SEQUENCE [LARGE SCALE GENOMIC DNA]</scope>
    <source>
        <strain evidence="2 3">DSM 22112</strain>
    </source>
</reference>
<keyword evidence="1" id="KW-1133">Transmembrane helix</keyword>
<gene>
    <name evidence="2" type="ORF">DES36_101102</name>
</gene>
<evidence type="ECO:0000313" key="2">
    <source>
        <dbReference type="EMBL" id="RBP70050.1"/>
    </source>
</evidence>
<organism evidence="2 3">
    <name type="scientific">Alkalibaculum bacchi</name>
    <dbReference type="NCBI Taxonomy" id="645887"/>
    <lineage>
        <taxon>Bacteria</taxon>
        <taxon>Bacillati</taxon>
        <taxon>Bacillota</taxon>
        <taxon>Clostridia</taxon>
        <taxon>Eubacteriales</taxon>
        <taxon>Eubacteriaceae</taxon>
        <taxon>Alkalibaculum</taxon>
    </lineage>
</organism>
<keyword evidence="1" id="KW-0812">Transmembrane</keyword>
<dbReference type="AlphaFoldDB" id="A0A366IGU8"/>
<dbReference type="EMBL" id="QNRX01000001">
    <property type="protein sequence ID" value="RBP70050.1"/>
    <property type="molecule type" value="Genomic_DNA"/>
</dbReference>
<evidence type="ECO:0000313" key="3">
    <source>
        <dbReference type="Proteomes" id="UP000253490"/>
    </source>
</evidence>
<comment type="caution">
    <text evidence="2">The sequence shown here is derived from an EMBL/GenBank/DDBJ whole genome shotgun (WGS) entry which is preliminary data.</text>
</comment>
<dbReference type="InterPro" id="IPR035168">
    <property type="entry name" value="DUF5317"/>
</dbReference>
<dbReference type="RefSeq" id="WP_113919262.1">
    <property type="nucleotide sequence ID" value="NZ_QNRX01000001.1"/>
</dbReference>
<accession>A0A366IGU8</accession>
<sequence length="451" mass="51584">MIIAVFTLAIIFGYIKKGSLKNLMHYKIKLVPLILLSFVMQIGIYFAYKYNIEIVQNYDVLIHFVSYIILFAGLMGNFDNKWFILVTLGIVLNFIVIFLNGGRMPVSLDAAEKIGLDATALSELLMAKVGTHQLLEPSTLLGILADIIPFGLPKALSLFNNIYSIGDIVMFVGIFGLLQSLMIFSEDRDEIDEGEEENSCYENFKPMDSLEEMLLFEQKINSAKGETAIEVEQDIEGHSQETIVLNTSKATSVQEEQSVGEEITLNDATVVMPWQEDESSQDDLMEFDSTNNQEKEDTIEIEKEDIDQMNNIEENEPLVDETPQVDLNPYKEKQETNYEEIDTTNQFIIVDGKIKKNPNYQLPIHHEEVNREESVKVNDTEDNNIEELELSHIDLQDKGERPQEENHMLQNLTDSDRIELMKKMKKRKAEGYTLVEITVGGKKINFWKKDL</sequence>
<protein>
    <submittedName>
        <fullName evidence="2">Uncharacterized protein</fullName>
    </submittedName>
</protein>
<feature type="transmembrane region" description="Helical" evidence="1">
    <location>
        <begin position="30"/>
        <end position="48"/>
    </location>
</feature>
<keyword evidence="3" id="KW-1185">Reference proteome</keyword>
<proteinExistence type="predicted"/>
<keyword evidence="1" id="KW-0472">Membrane</keyword>
<feature type="transmembrane region" description="Helical" evidence="1">
    <location>
        <begin position="82"/>
        <end position="99"/>
    </location>
</feature>
<dbReference type="OrthoDB" id="37447at2"/>
<dbReference type="Pfam" id="PF17248">
    <property type="entry name" value="DUF5317"/>
    <property type="match status" value="1"/>
</dbReference>
<dbReference type="Proteomes" id="UP000253490">
    <property type="component" value="Unassembled WGS sequence"/>
</dbReference>
<feature type="transmembrane region" description="Helical" evidence="1">
    <location>
        <begin position="158"/>
        <end position="178"/>
    </location>
</feature>
<feature type="transmembrane region" description="Helical" evidence="1">
    <location>
        <begin position="60"/>
        <end position="76"/>
    </location>
</feature>
<evidence type="ECO:0000256" key="1">
    <source>
        <dbReference type="SAM" id="Phobius"/>
    </source>
</evidence>
<name>A0A366IGU8_9FIRM</name>